<keyword evidence="1" id="KW-0175">Coiled coil</keyword>
<feature type="compositionally biased region" description="Pro residues" evidence="2">
    <location>
        <begin position="1032"/>
        <end position="1044"/>
    </location>
</feature>
<dbReference type="EMBL" id="BKCJ010024711">
    <property type="protein sequence ID" value="GEV47896.1"/>
    <property type="molecule type" value="Genomic_DNA"/>
</dbReference>
<accession>A0A699GMW8</accession>
<evidence type="ECO:0000313" key="3">
    <source>
        <dbReference type="EMBL" id="GEV47896.1"/>
    </source>
</evidence>
<reference evidence="3" key="1">
    <citation type="journal article" date="2019" name="Sci. Rep.">
        <title>Draft genome of Tanacetum cinerariifolium, the natural source of mosquito coil.</title>
        <authorList>
            <person name="Yamashiro T."/>
            <person name="Shiraishi A."/>
            <person name="Satake H."/>
            <person name="Nakayama K."/>
        </authorList>
    </citation>
    <scope>NUCLEOTIDE SEQUENCE</scope>
</reference>
<evidence type="ECO:0008006" key="4">
    <source>
        <dbReference type="Google" id="ProtNLM"/>
    </source>
</evidence>
<feature type="region of interest" description="Disordered" evidence="2">
    <location>
        <begin position="997"/>
        <end position="1070"/>
    </location>
</feature>
<feature type="coiled-coil region" evidence="1">
    <location>
        <begin position="1320"/>
        <end position="1389"/>
    </location>
</feature>
<comment type="caution">
    <text evidence="3">The sequence shown here is derived from an EMBL/GenBank/DDBJ whole genome shotgun (WGS) entry which is preliminary data.</text>
</comment>
<dbReference type="Pfam" id="PF14223">
    <property type="entry name" value="Retrotran_gag_2"/>
    <property type="match status" value="1"/>
</dbReference>
<name>A0A699GMW8_TANCI</name>
<feature type="region of interest" description="Disordered" evidence="2">
    <location>
        <begin position="96"/>
        <end position="119"/>
    </location>
</feature>
<evidence type="ECO:0000256" key="2">
    <source>
        <dbReference type="SAM" id="MobiDB-lite"/>
    </source>
</evidence>
<sequence length="1537" mass="175870">MSLLQEALDACAALTRRVEHLEYDKVAQALEIKKLKRRVKKLKKGNRDRVLKLRRLKKVRTSQRIDTSDDTVMEDASNEGRIIDENKDDVVALMDDKEEDKKEEEAKVVEDDQEDEPTKVQEVVDAVTIAKLTTEVVTAAIAAASTRRRKGVVIRDPKEELTTSSIIPADTKSKDKGKGIMVEELKPLKKKQQVEMDEEYARKLHDELNKDIDWDVAIDHVKQKAKEDPAMQRYQVMKKRPQTEAQARKNMITYLKNVAGFRLDYFKGMSYDDIRPIFEAMFNSNIDFLLKIKEQIWTSSSLEESKEYTWSSKGQELEATRIISIKTEFPAIVFNDNLTSNETPYCEPTISSLNDEIDFRISFDEFDDEDYTVVFDKNSFYYKIISTNDLETNLENYNKKVNKPLFLSPEPMVSCIDNLDFFKDFENEFPAIVYNDALTSKSNFSTEPTLCPKHMDEFDFKDETSLSKYDEEEQNVSYFNDLFPFNIIYLDDLKLDKGNDDNKIDMIQSSRGLHTAEEMKTVRFGVYWAKSARQIPDKGDLRDYWIRISFAGYFLGTAPSYTSIRDPILRLCHRLIACSITGRSQAPRRYLRLFASGRKQGGMLYRGQFVARLAEHFGLVIKEEIYDTWAWVAPGPERQLDATTGTTKATEDAPAVDEVIMEYLVKIDQKARILELKQRYFKDYCSDNQYAVSIKEDMAYLSLHSPKTMKETRSNTSMDDPNITMEEYIRLEEEKAKKHGKVFNWETAKYGKIRYDEDVLDLRSIETEFPAIIFNDNLISNETPSCEPMNKFSAIVYNGALTSKSDFSTELTLCPKHMDEFDFKDETSLSKYDEEEQNVSYFNDLFPFNIIYLDDLKSDKGNDDNKINMIQSLGDMALPPRDQRHLYLRFEGLKYTEGDIADIETRYRREVHIVHVFNFGGLSNLMAEGLSGRMLIEQKDAQGQSVFTSRAWRSQAHEKVTVTDLFYLRRMDVGSVNVPYLLARYLRLFASRRKQGVASRPKRYPNATAGALKATEDGPAVDEGAQADPVPVWAPQPPPPPPAAVSPVASASAGAEGHIPPKTAKQKLARKNKLKAKSTLMLAIPDEHLLKFHACKDAKSLLEAIKNSQEGLDKTYDRFHKLISQLEVHGEVISQEDANMKLLRSLPSAWNNIALIMRNKSDLDTLSMDNLYNNRKVYEFKIKIQSSSSLNSQNVAFVSSDNSSSTNETINTAYSVSAVSFKDQASTTSYADDVMFSFFSNQSNALQFMKKTGRKLDLNGKEPVGFDRIKGECYNCHRRCHFARECRAPRNQGNRNRDAPTRNAPVDTSTTNALVVQDGIESLEARIVVHEKNEAIYEEDIAFLNYDVQVKDLSIKEIKNQLENALKEKDDLKLKLEKFETSSKNLTKLINSQISDIDKTGLGYDGQMNEINDRFKKGEGYHAVPPPYTRNYMPHRDDLSFTGLDNSVFKSKVSETITSMPKIETNASKTSKDSLEKPKTVRPSAPFIEKWESDSEDENVFKPKKVKKTAKPSLEKIEFINVRNTTVENENKAKRPM</sequence>
<proteinExistence type="predicted"/>
<gene>
    <name evidence="3" type="ORF">Tci_119873</name>
</gene>
<organism evidence="3">
    <name type="scientific">Tanacetum cinerariifolium</name>
    <name type="common">Dalmatian daisy</name>
    <name type="synonym">Chrysanthemum cinerariifolium</name>
    <dbReference type="NCBI Taxonomy" id="118510"/>
    <lineage>
        <taxon>Eukaryota</taxon>
        <taxon>Viridiplantae</taxon>
        <taxon>Streptophyta</taxon>
        <taxon>Embryophyta</taxon>
        <taxon>Tracheophyta</taxon>
        <taxon>Spermatophyta</taxon>
        <taxon>Magnoliopsida</taxon>
        <taxon>eudicotyledons</taxon>
        <taxon>Gunneridae</taxon>
        <taxon>Pentapetalae</taxon>
        <taxon>asterids</taxon>
        <taxon>campanulids</taxon>
        <taxon>Asterales</taxon>
        <taxon>Asteraceae</taxon>
        <taxon>Asteroideae</taxon>
        <taxon>Anthemideae</taxon>
        <taxon>Anthemidinae</taxon>
        <taxon>Tanacetum</taxon>
    </lineage>
</organism>
<feature type="compositionally biased region" description="Basic and acidic residues" evidence="2">
    <location>
        <begin position="99"/>
        <end position="110"/>
    </location>
</feature>
<evidence type="ECO:0000256" key="1">
    <source>
        <dbReference type="SAM" id="Coils"/>
    </source>
</evidence>
<protein>
    <recommendedName>
        <fullName evidence="4">CCHC-type domain-containing protein</fullName>
    </recommendedName>
</protein>